<protein>
    <submittedName>
        <fullName evidence="1">ES1 protein homolog, mitochondrial</fullName>
    </submittedName>
</protein>
<dbReference type="NCBIfam" id="NF008747">
    <property type="entry name" value="PRK11780.1"/>
    <property type="match status" value="1"/>
</dbReference>
<evidence type="ECO:0000313" key="2">
    <source>
        <dbReference type="Proteomes" id="UP000762676"/>
    </source>
</evidence>
<gene>
    <name evidence="1" type="ORF">ElyMa_004702500</name>
</gene>
<reference evidence="1 2" key="1">
    <citation type="journal article" date="2021" name="Elife">
        <title>Chloroplast acquisition without the gene transfer in kleptoplastic sea slugs, Plakobranchus ocellatus.</title>
        <authorList>
            <person name="Maeda T."/>
            <person name="Takahashi S."/>
            <person name="Yoshida T."/>
            <person name="Shimamura S."/>
            <person name="Takaki Y."/>
            <person name="Nagai Y."/>
            <person name="Toyoda A."/>
            <person name="Suzuki Y."/>
            <person name="Arimoto A."/>
            <person name="Ishii H."/>
            <person name="Satoh N."/>
            <person name="Nishiyama T."/>
            <person name="Hasebe M."/>
            <person name="Maruyama T."/>
            <person name="Minagawa J."/>
            <person name="Obokata J."/>
            <person name="Shigenobu S."/>
        </authorList>
    </citation>
    <scope>NUCLEOTIDE SEQUENCE [LARGE SCALE GENOMIC DNA]</scope>
</reference>
<name>A0AAV4I7L7_9GAST</name>
<dbReference type="InterPro" id="IPR029062">
    <property type="entry name" value="Class_I_gatase-like"/>
</dbReference>
<dbReference type="EMBL" id="BMAT01009437">
    <property type="protein sequence ID" value="GFS06272.1"/>
    <property type="molecule type" value="Genomic_DNA"/>
</dbReference>
<keyword evidence="2" id="KW-1185">Reference proteome</keyword>
<dbReference type="SUPFAM" id="SSF52317">
    <property type="entry name" value="Class I glutamine amidotransferase-like"/>
    <property type="match status" value="1"/>
</dbReference>
<evidence type="ECO:0000313" key="1">
    <source>
        <dbReference type="EMBL" id="GFS06272.1"/>
    </source>
</evidence>
<dbReference type="CDD" id="cd03133">
    <property type="entry name" value="GATase1_ES1"/>
    <property type="match status" value="1"/>
</dbReference>
<dbReference type="AlphaFoldDB" id="A0AAV4I7L7"/>
<dbReference type="Gene3D" id="3.40.50.880">
    <property type="match status" value="1"/>
</dbReference>
<accession>A0AAV4I7L7</accession>
<sequence>MFTSRAVSLLPKLVARSAVNSRLIQTSASLQTNVAVVLSGCGVYDGTEVHESTAVLVSLSRAGADVSMFAPDKPQMHTVNHLKGEPSEAQRNVLEESARIARGNVEPLSNLKAAGFDAVIFPGGFGVAKNLSNFAVDGPSMKVDKDVERVLKEFHAAKKPIGLCCIAPVLAAKVFTGCEVTVGSDKEEGGKWPYCGAAAAVEAMNAKHVVKPVSESYVDTNNKIVTTPGFMCETAIHEVFDGIGTLVDEVLKLA</sequence>
<dbReference type="GO" id="GO:0005739">
    <property type="term" value="C:mitochondrion"/>
    <property type="evidence" value="ECO:0007669"/>
    <property type="project" value="TreeGrafter"/>
</dbReference>
<dbReference type="PANTHER" id="PTHR10224:SF17">
    <property type="entry name" value="DJ-1_PFPI DOMAIN-CONTAINING PROTEIN"/>
    <property type="match status" value="1"/>
</dbReference>
<dbReference type="Proteomes" id="UP000762676">
    <property type="component" value="Unassembled WGS sequence"/>
</dbReference>
<organism evidence="1 2">
    <name type="scientific">Elysia marginata</name>
    <dbReference type="NCBI Taxonomy" id="1093978"/>
    <lineage>
        <taxon>Eukaryota</taxon>
        <taxon>Metazoa</taxon>
        <taxon>Spiralia</taxon>
        <taxon>Lophotrochozoa</taxon>
        <taxon>Mollusca</taxon>
        <taxon>Gastropoda</taxon>
        <taxon>Heterobranchia</taxon>
        <taxon>Euthyneura</taxon>
        <taxon>Panpulmonata</taxon>
        <taxon>Sacoglossa</taxon>
        <taxon>Placobranchoidea</taxon>
        <taxon>Plakobranchidae</taxon>
        <taxon>Elysia</taxon>
    </lineage>
</organism>
<comment type="caution">
    <text evidence="1">The sequence shown here is derived from an EMBL/GenBank/DDBJ whole genome shotgun (WGS) entry which is preliminary data.</text>
</comment>
<dbReference type="PANTHER" id="PTHR10224">
    <property type="entry name" value="ES1 PROTEIN HOMOLOG, MITOCHONDRIAL"/>
    <property type="match status" value="1"/>
</dbReference>
<proteinExistence type="predicted"/>